<protein>
    <submittedName>
        <fullName evidence="2">Uncharacterized protein</fullName>
    </submittedName>
</protein>
<name>A0A814IC85_9BILA</name>
<comment type="caution">
    <text evidence="2">The sequence shown here is derived from an EMBL/GenBank/DDBJ whole genome shotgun (WGS) entry which is preliminary data.</text>
</comment>
<keyword evidence="11" id="KW-1185">Reference proteome</keyword>
<evidence type="ECO:0000313" key="12">
    <source>
        <dbReference type="Proteomes" id="UP000663877"/>
    </source>
</evidence>
<dbReference type="Proteomes" id="UP000663844">
    <property type="component" value="Unassembled WGS sequence"/>
</dbReference>
<evidence type="ECO:0000313" key="9">
    <source>
        <dbReference type="EMBL" id="CAF3756742.1"/>
    </source>
</evidence>
<feature type="chain" id="PRO_5035600580" evidence="1">
    <location>
        <begin position="19"/>
        <end position="121"/>
    </location>
</feature>
<dbReference type="Proteomes" id="UP000663845">
    <property type="component" value="Unassembled WGS sequence"/>
</dbReference>
<sequence length="121" mass="14010">MRSFFIALLILLLVSYWAHVFVTHELNSSNELVNLVLEQKFIGICECRCCLLTGTLCESIIRQSLPFKNEFSCNLCTNDFCTMNISTTEQCQLMYTMKADCFQYEPREKSSLFVSVRPILQ</sequence>
<accession>A0A814IC85</accession>
<dbReference type="EMBL" id="CAJNOG010000339">
    <property type="protein sequence ID" value="CAF1183841.1"/>
    <property type="molecule type" value="Genomic_DNA"/>
</dbReference>
<evidence type="ECO:0000313" key="10">
    <source>
        <dbReference type="EMBL" id="CAF3821047.1"/>
    </source>
</evidence>
<proteinExistence type="predicted"/>
<evidence type="ECO:0000313" key="2">
    <source>
        <dbReference type="EMBL" id="CAF1021564.1"/>
    </source>
</evidence>
<evidence type="ECO:0000256" key="1">
    <source>
        <dbReference type="SAM" id="SignalP"/>
    </source>
</evidence>
<dbReference type="EMBL" id="CAJOBB010001180">
    <property type="protein sequence ID" value="CAF3821047.1"/>
    <property type="molecule type" value="Genomic_DNA"/>
</dbReference>
<dbReference type="Proteomes" id="UP000663877">
    <property type="component" value="Unassembled WGS sequence"/>
</dbReference>
<dbReference type="EMBL" id="CAJOAZ010000186">
    <property type="protein sequence ID" value="CAF3568142.1"/>
    <property type="molecule type" value="Genomic_DNA"/>
</dbReference>
<dbReference type="Proteomes" id="UP000663832">
    <property type="component" value="Unassembled WGS sequence"/>
</dbReference>
<dbReference type="OrthoDB" id="9977945at2759"/>
<dbReference type="EMBL" id="CAJNOM010000279">
    <property type="protein sequence ID" value="CAF1314199.1"/>
    <property type="molecule type" value="Genomic_DNA"/>
</dbReference>
<evidence type="ECO:0000313" key="7">
    <source>
        <dbReference type="EMBL" id="CAF1369716.1"/>
    </source>
</evidence>
<evidence type="ECO:0000313" key="8">
    <source>
        <dbReference type="EMBL" id="CAF3568142.1"/>
    </source>
</evidence>
<gene>
    <name evidence="2" type="ORF">BJG266_LOCUS17025</name>
    <name evidence="3" type="ORF">IZO911_LOCUS20492</name>
    <name evidence="4" type="ORF">JYZ213_LOCUS25940</name>
    <name evidence="10" type="ORF">KXQ929_LOCUS18242</name>
    <name evidence="9" type="ORF">OKA104_LOCUS16008</name>
    <name evidence="8" type="ORF">OXD698_LOCUS4763</name>
    <name evidence="5" type="ORF">QVE165_LOCUS31819</name>
    <name evidence="6" type="ORF">QVE165_LOCUS31962</name>
    <name evidence="7" type="ORF">VCS650_LOCUS34790</name>
</gene>
<dbReference type="EMBL" id="CAJNOE010000213">
    <property type="protein sequence ID" value="CAF1053983.1"/>
    <property type="molecule type" value="Genomic_DNA"/>
</dbReference>
<dbReference type="Proteomes" id="UP000663881">
    <property type="component" value="Unassembled WGS sequence"/>
</dbReference>
<evidence type="ECO:0000313" key="4">
    <source>
        <dbReference type="EMBL" id="CAF1183841.1"/>
    </source>
</evidence>
<dbReference type="EMBL" id="CAJOAY010000899">
    <property type="protein sequence ID" value="CAF3756742.1"/>
    <property type="molecule type" value="Genomic_DNA"/>
</dbReference>
<reference evidence="2" key="1">
    <citation type="submission" date="2021-02" db="EMBL/GenBank/DDBJ databases">
        <authorList>
            <person name="Nowell W R."/>
        </authorList>
    </citation>
    <scope>NUCLEOTIDE SEQUENCE</scope>
</reference>
<organism evidence="2 12">
    <name type="scientific">Adineta steineri</name>
    <dbReference type="NCBI Taxonomy" id="433720"/>
    <lineage>
        <taxon>Eukaryota</taxon>
        <taxon>Metazoa</taxon>
        <taxon>Spiralia</taxon>
        <taxon>Gnathifera</taxon>
        <taxon>Rotifera</taxon>
        <taxon>Eurotatoria</taxon>
        <taxon>Bdelloidea</taxon>
        <taxon>Adinetida</taxon>
        <taxon>Adinetidae</taxon>
        <taxon>Adineta</taxon>
    </lineage>
</organism>
<evidence type="ECO:0000313" key="11">
    <source>
        <dbReference type="Proteomes" id="UP000663832"/>
    </source>
</evidence>
<keyword evidence="1" id="KW-0732">Signal</keyword>
<evidence type="ECO:0000313" key="6">
    <source>
        <dbReference type="EMBL" id="CAF1314199.1"/>
    </source>
</evidence>
<dbReference type="Proteomes" id="UP000663860">
    <property type="component" value="Unassembled WGS sequence"/>
</dbReference>
<dbReference type="AlphaFoldDB" id="A0A814IC85"/>
<dbReference type="EMBL" id="CAJNOM010000276">
    <property type="protein sequence ID" value="CAF1311560.1"/>
    <property type="molecule type" value="Genomic_DNA"/>
</dbReference>
<dbReference type="Proteomes" id="UP000663868">
    <property type="component" value="Unassembled WGS sequence"/>
</dbReference>
<dbReference type="EMBL" id="CAJNOI010000081">
    <property type="protein sequence ID" value="CAF1021564.1"/>
    <property type="molecule type" value="Genomic_DNA"/>
</dbReference>
<dbReference type="Proteomes" id="UP000663891">
    <property type="component" value="Unassembled WGS sequence"/>
</dbReference>
<dbReference type="EMBL" id="CAJNON010000751">
    <property type="protein sequence ID" value="CAF1369716.1"/>
    <property type="molecule type" value="Genomic_DNA"/>
</dbReference>
<evidence type="ECO:0000313" key="5">
    <source>
        <dbReference type="EMBL" id="CAF1311560.1"/>
    </source>
</evidence>
<feature type="signal peptide" evidence="1">
    <location>
        <begin position="1"/>
        <end position="18"/>
    </location>
</feature>
<evidence type="ECO:0000313" key="3">
    <source>
        <dbReference type="EMBL" id="CAF1053983.1"/>
    </source>
</evidence>